<evidence type="ECO:0000256" key="1">
    <source>
        <dbReference type="ARBA" id="ARBA00000966"/>
    </source>
</evidence>
<evidence type="ECO:0000256" key="5">
    <source>
        <dbReference type="ARBA" id="ARBA00023001"/>
    </source>
</evidence>
<keyword evidence="10" id="KW-0732">Signal</keyword>
<dbReference type="SUPFAM" id="SSF49899">
    <property type="entry name" value="Concanavalin A-like lectins/glucanases"/>
    <property type="match status" value="1"/>
</dbReference>
<name>A4UWN6_9EUKA</name>
<evidence type="ECO:0000256" key="9">
    <source>
        <dbReference type="ARBA" id="ARBA00023326"/>
    </source>
</evidence>
<comment type="catalytic activity">
    <reaction evidence="1">
        <text>Endohydrolysis of (1-&gt;4)-beta-D-glucosidic linkages in cellulose, lichenin and cereal beta-D-glucans.</text>
        <dbReference type="EC" id="3.2.1.4"/>
    </reaction>
</comment>
<dbReference type="EC" id="3.2.1.4" evidence="3"/>
<feature type="disulfide bond" evidence="12">
    <location>
        <begin position="191"/>
        <end position="265"/>
    </location>
</feature>
<evidence type="ECO:0000256" key="4">
    <source>
        <dbReference type="ARBA" id="ARBA00022801"/>
    </source>
</evidence>
<evidence type="ECO:0000256" key="8">
    <source>
        <dbReference type="ARBA" id="ARBA00023295"/>
    </source>
</evidence>
<dbReference type="InterPro" id="IPR013320">
    <property type="entry name" value="ConA-like_dom_sf"/>
</dbReference>
<sequence length="341" mass="36083">MFKVLVKVTIALFCLHAVAAGEQRPKWTWELDGKAVTSLITQDTVSRGTTGKGDIDYNATGVLVSEDGKTLTQRMRTMTTWENKWGSRLYLLNADGQNYEMVDLKGKELAFDVDMSALPCSINAALYTVEMAKGGASNDAQYGTGYCDAQGSGSGACNELDIWEANSAATQLAVHSCTPAGRGGTCDTGGCNDNPYRTDKTFYGSSEKFAVDTSKPFTVVTQFVTGAGGALTEVIRTYVQGGKTIPTPAVTAGGNQYTSLTNAYCSASGGKPLDGMSTSLDAGHVIVVSLWASDDAGGMDWLDSGNNGPCAANDPDGAREQLIKKYPEALVKYSNLRITTL</sequence>
<dbReference type="Pfam" id="PF00840">
    <property type="entry name" value="Glyco_hydro_7"/>
    <property type="match status" value="2"/>
</dbReference>
<dbReference type="PDB" id="8POF">
    <property type="method" value="X-ray"/>
    <property type="resolution" value="1.85 A"/>
    <property type="chains" value="A=21-341"/>
</dbReference>
<dbReference type="SMR" id="A4UWN6"/>
<evidence type="ECO:0000256" key="3">
    <source>
        <dbReference type="ARBA" id="ARBA00012601"/>
    </source>
</evidence>
<feature type="disulfide bond" evidence="12">
    <location>
        <begin position="120"/>
        <end position="310"/>
    </location>
</feature>
<feature type="disulfide bond" evidence="12">
    <location>
        <begin position="177"/>
        <end position="186"/>
    </location>
</feature>
<dbReference type="GO" id="GO:0008810">
    <property type="term" value="F:cellulase activity"/>
    <property type="evidence" value="ECO:0007669"/>
    <property type="project" value="UniProtKB-EC"/>
</dbReference>
<dbReference type="CAZy" id="GH7">
    <property type="family name" value="Glycoside Hydrolase Family 7"/>
</dbReference>
<dbReference type="EMBL" id="AB274537">
    <property type="protein sequence ID" value="BAF57296.1"/>
    <property type="molecule type" value="mRNA"/>
</dbReference>
<dbReference type="PANTHER" id="PTHR33753:SF1">
    <property type="entry name" value="ENDO-BETA-1,4-GLUCANASE CELB"/>
    <property type="match status" value="1"/>
</dbReference>
<keyword evidence="12" id="KW-0002">3D-structure</keyword>
<dbReference type="PRINTS" id="PR00734">
    <property type="entry name" value="GLHYDRLASE7"/>
</dbReference>
<keyword evidence="7" id="KW-0119">Carbohydrate metabolism</keyword>
<reference evidence="11" key="1">
    <citation type="journal article" date="2010" name="PLoS ONE">
        <title>Phylogenetic analysis of cellulolytic enzyme genes from representative lineages of termites and a related cockroach.</title>
        <authorList>
            <person name="Todaka N."/>
            <person name="Inoue T."/>
            <person name="Saita K."/>
            <person name="Ohkuma M."/>
            <person name="Nalepa C.A."/>
            <person name="Lenz M."/>
            <person name="Kudo T."/>
            <person name="Moriya S."/>
        </authorList>
    </citation>
    <scope>NUCLEOTIDE SEQUENCE</scope>
</reference>
<feature type="chain" id="PRO_5002675063" description="cellulase" evidence="10">
    <location>
        <begin position="21"/>
        <end position="341"/>
    </location>
</feature>
<organism evidence="11">
    <name type="scientific">uncultured symbiotic protist of Reticulitermes speratus</name>
    <dbReference type="NCBI Taxonomy" id="403658"/>
    <lineage>
        <taxon>Eukaryota</taxon>
        <taxon>environmental samples</taxon>
    </lineage>
</organism>
<dbReference type="InterPro" id="IPR001722">
    <property type="entry name" value="Glyco_hydro_7"/>
</dbReference>
<dbReference type="AlphaFoldDB" id="A4UWN6"/>
<keyword evidence="8" id="KW-0326">Glycosidase</keyword>
<feature type="disulfide bond" evidence="12">
    <location>
        <begin position="147"/>
        <end position="157"/>
    </location>
</feature>
<evidence type="ECO:0000256" key="7">
    <source>
        <dbReference type="ARBA" id="ARBA00023277"/>
    </source>
</evidence>
<dbReference type="PANTHER" id="PTHR33753">
    <property type="entry name" value="1,4-BETA-D-GLUCAN CELLOBIOHYDROLASE B"/>
    <property type="match status" value="1"/>
</dbReference>
<keyword evidence="5" id="KW-0136">Cellulose degradation</keyword>
<dbReference type="Gene3D" id="2.70.100.10">
    <property type="entry name" value="Glycoside hydrolase, family 7, domain"/>
    <property type="match status" value="1"/>
</dbReference>
<evidence type="ECO:0000256" key="10">
    <source>
        <dbReference type="SAM" id="SignalP"/>
    </source>
</evidence>
<comment type="similarity">
    <text evidence="2">Belongs to the glycosyl hydrolase 7 (cellulase C) family.</text>
</comment>
<dbReference type="GO" id="GO:0030245">
    <property type="term" value="P:cellulose catabolic process"/>
    <property type="evidence" value="ECO:0007669"/>
    <property type="project" value="UniProtKB-KW"/>
</dbReference>
<evidence type="ECO:0007829" key="12">
    <source>
        <dbReference type="PDB" id="8POF"/>
    </source>
</evidence>
<evidence type="ECO:0000313" key="11">
    <source>
        <dbReference type="EMBL" id="BAF57296.1"/>
    </source>
</evidence>
<keyword evidence="6" id="KW-0325">Glycoprotein</keyword>
<evidence type="ECO:0000256" key="6">
    <source>
        <dbReference type="ARBA" id="ARBA00023180"/>
    </source>
</evidence>
<keyword evidence="9" id="KW-0624">Polysaccharide degradation</keyword>
<feature type="signal peptide" evidence="10">
    <location>
        <begin position="1"/>
        <end position="20"/>
    </location>
</feature>
<evidence type="ECO:0000256" key="2">
    <source>
        <dbReference type="ARBA" id="ARBA00006044"/>
    </source>
</evidence>
<dbReference type="InterPro" id="IPR037019">
    <property type="entry name" value="Glyco_hydro_7_sf"/>
</dbReference>
<proteinExistence type="evidence at protein level"/>
<protein>
    <recommendedName>
        <fullName evidence="3">cellulase</fullName>
        <ecNumber evidence="3">3.2.1.4</ecNumber>
    </recommendedName>
</protein>
<keyword evidence="4 11" id="KW-0378">Hydrolase</keyword>
<accession>A4UWN6</accession>
<reference evidence="12" key="2">
    <citation type="journal article" date="2024" name="FEBS J.">
        <title>The crystal structure of RsSymEG1 reveals a unique form of smaller GH7 endoglucanases alongside GH7 cellobiohydrolases in protist symbionts of termites.</title>
        <authorList>
            <person name="Haataja T."/>
            <person name="Hansson H."/>
            <person name="Moriya S."/>
            <person name="Sandgren M."/>
            <person name="Stahlberg J."/>
        </authorList>
    </citation>
    <scope>X-RAY CRYSTALLOGRAPHY (1.85 ANGSTROMS) OF 21-341</scope>
    <scope>DISULFIDE BONDS</scope>
</reference>